<dbReference type="Proteomes" id="UP000287352">
    <property type="component" value="Unassembled WGS sequence"/>
</dbReference>
<reference evidence="4" key="1">
    <citation type="submission" date="2018-12" db="EMBL/GenBank/DDBJ databases">
        <title>Tengunoibacter tsumagoiensis gen. nov., sp. nov., Dictyobacter kobayashii sp. nov., D. alpinus sp. nov., and D. joshuensis sp. nov. and description of Dictyobacteraceae fam. nov. within the order Ktedonobacterales isolated from Tengu-no-mugimeshi.</title>
        <authorList>
            <person name="Wang C.M."/>
            <person name="Zheng Y."/>
            <person name="Sakai Y."/>
            <person name="Toyoda A."/>
            <person name="Minakuchi Y."/>
            <person name="Abe K."/>
            <person name="Yokota A."/>
            <person name="Yabe S."/>
        </authorList>
    </citation>
    <scope>NUCLEOTIDE SEQUENCE [LARGE SCALE GENOMIC DNA]</scope>
    <source>
        <strain evidence="4">Uno3</strain>
    </source>
</reference>
<dbReference type="Pfam" id="PF00535">
    <property type="entry name" value="Glycos_transf_2"/>
    <property type="match status" value="1"/>
</dbReference>
<evidence type="ECO:0000313" key="4">
    <source>
        <dbReference type="Proteomes" id="UP000287352"/>
    </source>
</evidence>
<dbReference type="Gene3D" id="3.90.550.10">
    <property type="entry name" value="Spore Coat Polysaccharide Biosynthesis Protein SpsA, Chain A"/>
    <property type="match status" value="1"/>
</dbReference>
<sequence length="467" mass="52575">MVIQQRSMFRKSKYEVSEGPIRIVEIELGHPIFSLISAAYEGEPDFYQQVLCLVRLHGLPLGVVTLPLPSEGLSLHTYLPLFWERFGQQINQHLKEDELPTVDELLPSGVPGFGEPKCQRARKQFLTDAPFVSVIIPTHDRPDRLALCLHSILATHYPRFEILVVDNAPSTDATAELLQKEFAFNASIRYLREDRQGPSWARNCGMQAAKGGILAFVDDDVIVDPSWLAELARGFALFPDVACVTSLILPLKLDTAAQRWFEEYGGFCKGFVRQVYDQREYKPANPLYPYNAGSFGAGASMAFTAQFLRQVGGFDPALGGTGPARGGEDLAIFFQVIHHGYKLVYEPASLLYHLHRTDYAGLYKQMHNYGIGLTAYLTKNIVDHPRLLIDFLMRIPYGLFFLLSGSSPKNTKRSTSYPKALKKTELEGVIYGPLAYFQSRRMMNEVQRAYEKAKSNTQEHSQPEKIS</sequence>
<name>A0A402A0H7_9CHLR</name>
<evidence type="ECO:0000256" key="1">
    <source>
        <dbReference type="SAM" id="MobiDB-lite"/>
    </source>
</evidence>
<dbReference type="RefSeq" id="WP_126580256.1">
    <property type="nucleotide sequence ID" value="NZ_BIFR01000001.1"/>
</dbReference>
<proteinExistence type="predicted"/>
<accession>A0A402A0H7</accession>
<keyword evidence="4" id="KW-1185">Reference proteome</keyword>
<dbReference type="OrthoDB" id="153025at2"/>
<dbReference type="CDD" id="cd00761">
    <property type="entry name" value="Glyco_tranf_GTA_type"/>
    <property type="match status" value="1"/>
</dbReference>
<evidence type="ECO:0000259" key="2">
    <source>
        <dbReference type="Pfam" id="PF00535"/>
    </source>
</evidence>
<dbReference type="EMBL" id="BIFR01000001">
    <property type="protein sequence ID" value="GCE12658.1"/>
    <property type="molecule type" value="Genomic_DNA"/>
</dbReference>
<protein>
    <recommendedName>
        <fullName evidence="2">Glycosyltransferase 2-like domain-containing protein</fullName>
    </recommendedName>
</protein>
<dbReference type="AlphaFoldDB" id="A0A402A0H7"/>
<organism evidence="3 4">
    <name type="scientific">Tengunoibacter tsumagoiensis</name>
    <dbReference type="NCBI Taxonomy" id="2014871"/>
    <lineage>
        <taxon>Bacteria</taxon>
        <taxon>Bacillati</taxon>
        <taxon>Chloroflexota</taxon>
        <taxon>Ktedonobacteria</taxon>
        <taxon>Ktedonobacterales</taxon>
        <taxon>Dictyobacteraceae</taxon>
        <taxon>Tengunoibacter</taxon>
    </lineage>
</organism>
<feature type="region of interest" description="Disordered" evidence="1">
    <location>
        <begin position="448"/>
        <end position="467"/>
    </location>
</feature>
<dbReference type="InterPro" id="IPR029044">
    <property type="entry name" value="Nucleotide-diphossugar_trans"/>
</dbReference>
<gene>
    <name evidence="3" type="ORF">KTT_25170</name>
</gene>
<dbReference type="PANTHER" id="PTHR43685:SF2">
    <property type="entry name" value="GLYCOSYLTRANSFERASE 2-LIKE DOMAIN-CONTAINING PROTEIN"/>
    <property type="match status" value="1"/>
</dbReference>
<feature type="domain" description="Glycosyltransferase 2-like" evidence="2">
    <location>
        <begin position="133"/>
        <end position="246"/>
    </location>
</feature>
<comment type="caution">
    <text evidence="3">The sequence shown here is derived from an EMBL/GenBank/DDBJ whole genome shotgun (WGS) entry which is preliminary data.</text>
</comment>
<dbReference type="InterPro" id="IPR050834">
    <property type="entry name" value="Glycosyltransf_2"/>
</dbReference>
<dbReference type="SUPFAM" id="SSF53448">
    <property type="entry name" value="Nucleotide-diphospho-sugar transferases"/>
    <property type="match status" value="1"/>
</dbReference>
<dbReference type="InterPro" id="IPR001173">
    <property type="entry name" value="Glyco_trans_2-like"/>
</dbReference>
<dbReference type="PANTHER" id="PTHR43685">
    <property type="entry name" value="GLYCOSYLTRANSFERASE"/>
    <property type="match status" value="1"/>
</dbReference>
<evidence type="ECO:0000313" key="3">
    <source>
        <dbReference type="EMBL" id="GCE12658.1"/>
    </source>
</evidence>